<evidence type="ECO:0000313" key="2">
    <source>
        <dbReference type="EMBL" id="MBC8573683.1"/>
    </source>
</evidence>
<evidence type="ECO:0000256" key="1">
    <source>
        <dbReference type="SAM" id="MobiDB-lite"/>
    </source>
</evidence>
<accession>A0ABR7NBA3</accession>
<comment type="caution">
    <text evidence="2">The sequence shown here is derived from an EMBL/GenBank/DDBJ whole genome shotgun (WGS) entry which is preliminary data.</text>
</comment>
<dbReference type="EMBL" id="JACRSZ010000011">
    <property type="protein sequence ID" value="MBC8573683.1"/>
    <property type="molecule type" value="Genomic_DNA"/>
</dbReference>
<reference evidence="2 3" key="1">
    <citation type="submission" date="2020-08" db="EMBL/GenBank/DDBJ databases">
        <title>Genome public.</title>
        <authorList>
            <person name="Liu C."/>
            <person name="Sun Q."/>
        </authorList>
    </citation>
    <scope>NUCLEOTIDE SEQUENCE [LARGE SCALE GENOMIC DNA]</scope>
    <source>
        <strain evidence="2 3">NSJ-46</strain>
    </source>
</reference>
<protein>
    <submittedName>
        <fullName evidence="2">MerR family transcriptional regulator</fullName>
    </submittedName>
</protein>
<dbReference type="RefSeq" id="WP_249308972.1">
    <property type="nucleotide sequence ID" value="NZ_JACRSZ010000011.1"/>
</dbReference>
<feature type="region of interest" description="Disordered" evidence="1">
    <location>
        <begin position="27"/>
        <end position="47"/>
    </location>
</feature>
<evidence type="ECO:0000313" key="3">
    <source>
        <dbReference type="Proteomes" id="UP000657421"/>
    </source>
</evidence>
<feature type="compositionally biased region" description="Basic and acidic residues" evidence="1">
    <location>
        <begin position="27"/>
        <end position="44"/>
    </location>
</feature>
<name>A0ABR7NBA3_9FIRM</name>
<proteinExistence type="predicted"/>
<sequence length="185" mass="21705">MGKKGLTDEDVAMIASVAAEKAIEAYRKKEDSERKKRERTESKPAKTKKLLTAYRRMKTDIADTEELTEAEKREFRWRFIEDLMGTAVSNCDRTEKDIEKYETKRKQNLFYVQIIDRAMKLYKQECESSPYEEDVRRYREVHAMYIADEPKTVQQISELENVSDKTVYNDFRIACAAISVYLLGA</sequence>
<organism evidence="2 3">
    <name type="scientific">Jingyaoa shaoxingensis</name>
    <dbReference type="NCBI Taxonomy" id="2763671"/>
    <lineage>
        <taxon>Bacteria</taxon>
        <taxon>Bacillati</taxon>
        <taxon>Bacillota</taxon>
        <taxon>Clostridia</taxon>
        <taxon>Lachnospirales</taxon>
        <taxon>Lachnospiraceae</taxon>
        <taxon>Jingyaoa</taxon>
    </lineage>
</organism>
<gene>
    <name evidence="2" type="ORF">H8716_11405</name>
</gene>
<dbReference type="Proteomes" id="UP000657421">
    <property type="component" value="Unassembled WGS sequence"/>
</dbReference>
<keyword evidence="3" id="KW-1185">Reference proteome</keyword>